<evidence type="ECO:0000313" key="2">
    <source>
        <dbReference type="Ensembl" id="ENSCCRP00000152489.1"/>
    </source>
</evidence>
<dbReference type="PANTHER" id="PTHR45905">
    <property type="entry name" value="GOLGI-LOCALIZED, GAMMA-ADAPTIN EAR CONTAINING, ARF BINDING PROTEIN"/>
    <property type="match status" value="1"/>
</dbReference>
<dbReference type="Gene3D" id="1.20.58.160">
    <property type="match status" value="1"/>
</dbReference>
<dbReference type="PANTHER" id="PTHR45905:SF3">
    <property type="entry name" value="ADP-RIBOSYLATION FACTOR-BINDING PROTEIN GGA3"/>
    <property type="match status" value="1"/>
</dbReference>
<feature type="region of interest" description="Disordered" evidence="1">
    <location>
        <begin position="1"/>
        <end position="22"/>
    </location>
</feature>
<dbReference type="GO" id="GO:0006886">
    <property type="term" value="P:intracellular protein transport"/>
    <property type="evidence" value="ECO:0007669"/>
    <property type="project" value="InterPro"/>
</dbReference>
<protein>
    <submittedName>
        <fullName evidence="2">Golgi associated, gamma adaptin ear containing, ARF binding protein 3a</fullName>
    </submittedName>
</protein>
<reference evidence="2" key="1">
    <citation type="submission" date="2025-08" db="UniProtKB">
        <authorList>
            <consortium name="Ensembl"/>
        </authorList>
    </citation>
    <scope>IDENTIFICATION</scope>
</reference>
<organism evidence="2 3">
    <name type="scientific">Cyprinus carpio carpio</name>
    <dbReference type="NCBI Taxonomy" id="630221"/>
    <lineage>
        <taxon>Eukaryota</taxon>
        <taxon>Metazoa</taxon>
        <taxon>Chordata</taxon>
        <taxon>Craniata</taxon>
        <taxon>Vertebrata</taxon>
        <taxon>Euteleostomi</taxon>
        <taxon>Actinopterygii</taxon>
        <taxon>Neopterygii</taxon>
        <taxon>Teleostei</taxon>
        <taxon>Ostariophysi</taxon>
        <taxon>Cypriniformes</taxon>
        <taxon>Cyprinidae</taxon>
        <taxon>Cyprininae</taxon>
        <taxon>Cyprinus</taxon>
    </lineage>
</organism>
<reference evidence="2" key="2">
    <citation type="submission" date="2025-09" db="UniProtKB">
        <authorList>
            <consortium name="Ensembl"/>
        </authorList>
    </citation>
    <scope>IDENTIFICATION</scope>
</reference>
<name>A0A9J8B486_CYPCA</name>
<dbReference type="Ensembl" id="ENSCCRT00000148780.1">
    <property type="protein sequence ID" value="ENSCCRP00000152489.1"/>
    <property type="gene ID" value="ENSCCRG00000062193.1"/>
</dbReference>
<evidence type="ECO:0000313" key="3">
    <source>
        <dbReference type="Proteomes" id="UP001108240"/>
    </source>
</evidence>
<proteinExistence type="predicted"/>
<dbReference type="Proteomes" id="UP001108240">
    <property type="component" value="Unplaced"/>
</dbReference>
<dbReference type="AlphaFoldDB" id="A0A9J8B486"/>
<dbReference type="GO" id="GO:0006893">
    <property type="term" value="P:Golgi to plasma membrane transport"/>
    <property type="evidence" value="ECO:0007669"/>
    <property type="project" value="TreeGrafter"/>
</dbReference>
<dbReference type="InterPro" id="IPR027422">
    <property type="entry name" value="GGA1-3"/>
</dbReference>
<dbReference type="GO" id="GO:0034394">
    <property type="term" value="P:protein localization to cell surface"/>
    <property type="evidence" value="ECO:0007669"/>
    <property type="project" value="TreeGrafter"/>
</dbReference>
<sequence length="115" mass="12925">GALQQGTEPPTAPRAPQHKWLPNVPGIVAEDPVIPVDKTLIPSPKHTNPVFDNEEKTKDVAVQQEVSHRVSILEEVNNSVTLLNEMRSHFKRDESTQEGKELLNNCCLQTCHRDR</sequence>
<dbReference type="InterPro" id="IPR038425">
    <property type="entry name" value="GAT_sf"/>
</dbReference>
<keyword evidence="3" id="KW-1185">Reference proteome</keyword>
<accession>A0A9J8B486</accession>
<dbReference type="GO" id="GO:0031267">
    <property type="term" value="F:small GTPase binding"/>
    <property type="evidence" value="ECO:0007669"/>
    <property type="project" value="InterPro"/>
</dbReference>
<evidence type="ECO:0000256" key="1">
    <source>
        <dbReference type="SAM" id="MobiDB-lite"/>
    </source>
</evidence>
<dbReference type="GO" id="GO:0005802">
    <property type="term" value="C:trans-Golgi network"/>
    <property type="evidence" value="ECO:0007669"/>
    <property type="project" value="InterPro"/>
</dbReference>
<dbReference type="GeneTree" id="ENSGT00940000157333"/>